<comment type="caution">
    <text evidence="8">The sequence shown here is derived from an EMBL/GenBank/DDBJ whole genome shotgun (WGS) entry which is preliminary data.</text>
</comment>
<evidence type="ECO:0000256" key="1">
    <source>
        <dbReference type="ARBA" id="ARBA00004127"/>
    </source>
</evidence>
<dbReference type="GO" id="GO:0042773">
    <property type="term" value="P:ATP synthesis coupled electron transport"/>
    <property type="evidence" value="ECO:0007669"/>
    <property type="project" value="InterPro"/>
</dbReference>
<comment type="subcellular location">
    <subcellularLocation>
        <location evidence="5">Cell membrane</location>
        <topology evidence="5">Multi-pass membrane protein</topology>
    </subcellularLocation>
    <subcellularLocation>
        <location evidence="1">Endomembrane system</location>
        <topology evidence="1">Multi-pass membrane protein</topology>
    </subcellularLocation>
    <subcellularLocation>
        <location evidence="6">Membrane</location>
        <topology evidence="6">Multi-pass membrane protein</topology>
    </subcellularLocation>
</comment>
<dbReference type="AlphaFoldDB" id="A0A6V8MG27"/>
<dbReference type="GO" id="GO:0008137">
    <property type="term" value="F:NADH dehydrogenase (ubiquinone) activity"/>
    <property type="evidence" value="ECO:0007669"/>
    <property type="project" value="InterPro"/>
</dbReference>
<feature type="transmembrane region" description="Helical" evidence="5">
    <location>
        <begin position="155"/>
        <end position="177"/>
    </location>
</feature>
<evidence type="ECO:0000313" key="9">
    <source>
        <dbReference type="Proteomes" id="UP000556026"/>
    </source>
</evidence>
<keyword evidence="2 5" id="KW-0812">Transmembrane</keyword>
<evidence type="ECO:0000256" key="4">
    <source>
        <dbReference type="ARBA" id="ARBA00023136"/>
    </source>
</evidence>
<keyword evidence="9" id="KW-1185">Reference proteome</keyword>
<dbReference type="GO" id="GO:0050136">
    <property type="term" value="F:NADH dehydrogenase (quinone) (non-electrogenic) activity"/>
    <property type="evidence" value="ECO:0007669"/>
    <property type="project" value="UniProtKB-UniRule"/>
</dbReference>
<feature type="transmembrane region" description="Helical" evidence="5">
    <location>
        <begin position="358"/>
        <end position="387"/>
    </location>
</feature>
<dbReference type="RefSeq" id="WP_183353762.1">
    <property type="nucleotide sequence ID" value="NZ_BLXX01000002.1"/>
</dbReference>
<protein>
    <recommendedName>
        <fullName evidence="5">NADH-quinone oxidoreductase subunit N</fullName>
        <ecNumber evidence="5">7.1.1.-</ecNumber>
    </recommendedName>
    <alternativeName>
        <fullName evidence="5">NADH dehydrogenase I subunit N</fullName>
    </alternativeName>
    <alternativeName>
        <fullName evidence="5">NDH-1 subunit N</fullName>
    </alternativeName>
</protein>
<dbReference type="HAMAP" id="MF_00445">
    <property type="entry name" value="NDH1_NuoN_1"/>
    <property type="match status" value="1"/>
</dbReference>
<feature type="domain" description="NADH:quinone oxidoreductase/Mrp antiporter transmembrane" evidence="7">
    <location>
        <begin position="118"/>
        <end position="405"/>
    </location>
</feature>
<dbReference type="GO" id="GO:0048038">
    <property type="term" value="F:quinone binding"/>
    <property type="evidence" value="ECO:0007669"/>
    <property type="project" value="UniProtKB-KW"/>
</dbReference>
<feature type="transmembrane region" description="Helical" evidence="5">
    <location>
        <begin position="197"/>
        <end position="218"/>
    </location>
</feature>
<keyword evidence="5" id="KW-1278">Translocase</keyword>
<keyword evidence="5" id="KW-0520">NAD</keyword>
<feature type="transmembrane region" description="Helical" evidence="5">
    <location>
        <begin position="259"/>
        <end position="279"/>
    </location>
</feature>
<dbReference type="PANTHER" id="PTHR22773">
    <property type="entry name" value="NADH DEHYDROGENASE"/>
    <property type="match status" value="1"/>
</dbReference>
<name>A0A6V8MG27_9BACT</name>
<dbReference type="InterPro" id="IPR010096">
    <property type="entry name" value="NADH-Q_OxRdtase_suN/2"/>
</dbReference>
<comment type="catalytic activity">
    <reaction evidence="5">
        <text>a quinone + NADH + 5 H(+)(in) = a quinol + NAD(+) + 4 H(+)(out)</text>
        <dbReference type="Rhea" id="RHEA:57888"/>
        <dbReference type="ChEBI" id="CHEBI:15378"/>
        <dbReference type="ChEBI" id="CHEBI:24646"/>
        <dbReference type="ChEBI" id="CHEBI:57540"/>
        <dbReference type="ChEBI" id="CHEBI:57945"/>
        <dbReference type="ChEBI" id="CHEBI:132124"/>
    </reaction>
</comment>
<keyword evidence="3 5" id="KW-1133">Transmembrane helix</keyword>
<dbReference type="NCBIfam" id="TIGR01770">
    <property type="entry name" value="NDH_I_N"/>
    <property type="match status" value="1"/>
</dbReference>
<evidence type="ECO:0000259" key="7">
    <source>
        <dbReference type="Pfam" id="PF00361"/>
    </source>
</evidence>
<sequence length="466" mass="48178">MTFSDAISLLPLIIVGVASLLVLLAGPFCQVRVVTVVGAAAALAAGFCAAAVSPVNSAGLPGLAFTPLARYLIPVFCVAAALTLLLSHGYNLRHEIRGEEYPATVIFCLFALCVLPCATNMLTLFLALEAVAFSFYVLVAMDLGRAESAEAGLKYLLIGAVAAAVTAFGLALIYAGTGTLALGALTAPAGFHSILTAGWGFVLIGIAFKLSLVPAHLWTPDVYQGAPAPVAGLLSTTSKFAGAAFLLMLLAFAPPRAELHLPLYLLSLLSMGLGNLAALRQTNLKRMLAYSSIAHMGYLTLALMTGTRDGYSAVLLYGAIYTVMNLAAFGAVASLSANGERGAITDFAGLGFSAPLRGGVLALAMLSLAGIPPTAGFIGKFFVFYSAIRGGEIVLAVIGILFAAISAYFYLRVVVQLYMRPAGANLPKPCSRAESFALVCTSLGIVVIGIYPTPLLRLVESALALG</sequence>
<feature type="transmembrane region" description="Helical" evidence="5">
    <location>
        <begin position="393"/>
        <end position="415"/>
    </location>
</feature>
<evidence type="ECO:0000313" key="8">
    <source>
        <dbReference type="EMBL" id="GFO58925.1"/>
    </source>
</evidence>
<dbReference type="Pfam" id="PF00361">
    <property type="entry name" value="Proton_antipo_M"/>
    <property type="match status" value="1"/>
</dbReference>
<dbReference type="GO" id="GO:0005886">
    <property type="term" value="C:plasma membrane"/>
    <property type="evidence" value="ECO:0007669"/>
    <property type="project" value="UniProtKB-SubCell"/>
</dbReference>
<keyword evidence="5" id="KW-0813">Transport</keyword>
<feature type="transmembrane region" description="Helical" evidence="5">
    <location>
        <begin position="313"/>
        <end position="337"/>
    </location>
</feature>
<dbReference type="InterPro" id="IPR001750">
    <property type="entry name" value="ND/Mrp_TM"/>
</dbReference>
<feature type="transmembrane region" description="Helical" evidence="5">
    <location>
        <begin position="230"/>
        <end position="253"/>
    </location>
</feature>
<feature type="transmembrane region" description="Helical" evidence="5">
    <location>
        <begin position="6"/>
        <end position="26"/>
    </location>
</feature>
<feature type="transmembrane region" description="Helical" evidence="5">
    <location>
        <begin position="436"/>
        <end position="456"/>
    </location>
</feature>
<comment type="similarity">
    <text evidence="5">Belongs to the complex I subunit 2 family.</text>
</comment>
<evidence type="ECO:0000256" key="6">
    <source>
        <dbReference type="RuleBase" id="RU000320"/>
    </source>
</evidence>
<reference evidence="9" key="1">
    <citation type="submission" date="2020-06" db="EMBL/GenBank/DDBJ databases">
        <title>Draft genomic sequence of Geomonas sp. Red330.</title>
        <authorList>
            <person name="Itoh H."/>
            <person name="Zhenxing X."/>
            <person name="Ushijima N."/>
            <person name="Masuda Y."/>
            <person name="Shiratori Y."/>
            <person name="Senoo K."/>
        </authorList>
    </citation>
    <scope>NUCLEOTIDE SEQUENCE [LARGE SCALE GENOMIC DNA]</scope>
    <source>
        <strain evidence="9">Red330</strain>
    </source>
</reference>
<keyword evidence="5" id="KW-0830">Ubiquinone</keyword>
<dbReference type="EC" id="7.1.1.-" evidence="5"/>
<keyword evidence="5" id="KW-0874">Quinone</keyword>
<keyword evidence="5" id="KW-1003">Cell membrane</keyword>
<comment type="subunit">
    <text evidence="5">NDH-1 is composed of 14 different subunits. Subunits NuoA, H, J, K, L, M, N constitute the membrane sector of the complex.</text>
</comment>
<evidence type="ECO:0000256" key="2">
    <source>
        <dbReference type="ARBA" id="ARBA00022692"/>
    </source>
</evidence>
<comment type="function">
    <text evidence="5">NDH-1 shuttles electrons from NADH, via FMN and iron-sulfur (Fe-S) centers, to quinones in the respiratory chain. The immediate electron acceptor for the enzyme in this species is believed to be ubiquinone. Couples the redox reaction to proton translocation (for every two electrons transferred, four hydrogen ions are translocated across the cytoplasmic membrane), and thus conserves the redox energy in a proton gradient.</text>
</comment>
<evidence type="ECO:0000256" key="5">
    <source>
        <dbReference type="HAMAP-Rule" id="MF_00445"/>
    </source>
</evidence>
<evidence type="ECO:0000256" key="3">
    <source>
        <dbReference type="ARBA" id="ARBA00022989"/>
    </source>
</evidence>
<organism evidence="8 9">
    <name type="scientific">Geomonas silvestris</name>
    <dbReference type="NCBI Taxonomy" id="2740184"/>
    <lineage>
        <taxon>Bacteria</taxon>
        <taxon>Pseudomonadati</taxon>
        <taxon>Thermodesulfobacteriota</taxon>
        <taxon>Desulfuromonadia</taxon>
        <taxon>Geobacterales</taxon>
        <taxon>Geobacteraceae</taxon>
        <taxon>Geomonas</taxon>
    </lineage>
</organism>
<dbReference type="GO" id="GO:0012505">
    <property type="term" value="C:endomembrane system"/>
    <property type="evidence" value="ECO:0007669"/>
    <property type="project" value="UniProtKB-SubCell"/>
</dbReference>
<feature type="transmembrane region" description="Helical" evidence="5">
    <location>
        <begin position="68"/>
        <end position="89"/>
    </location>
</feature>
<gene>
    <name evidence="8" type="primary">nuoN-2</name>
    <name evidence="5" type="synonym">nuoN</name>
    <name evidence="8" type="ORF">GMST_12500</name>
</gene>
<proteinExistence type="inferred from homology"/>
<feature type="transmembrane region" description="Helical" evidence="5">
    <location>
        <begin position="101"/>
        <end position="118"/>
    </location>
</feature>
<accession>A0A6V8MG27</accession>
<keyword evidence="4 5" id="KW-0472">Membrane</keyword>
<feature type="transmembrane region" description="Helical" evidence="5">
    <location>
        <begin position="33"/>
        <end position="56"/>
    </location>
</feature>
<dbReference type="EMBL" id="BLXX01000002">
    <property type="protein sequence ID" value="GFO58925.1"/>
    <property type="molecule type" value="Genomic_DNA"/>
</dbReference>
<dbReference type="Proteomes" id="UP000556026">
    <property type="component" value="Unassembled WGS sequence"/>
</dbReference>